<name>A0A1R1PCJ8_ZANCU</name>
<proteinExistence type="predicted"/>
<feature type="region of interest" description="Disordered" evidence="1">
    <location>
        <begin position="1"/>
        <end position="108"/>
    </location>
</feature>
<keyword evidence="3" id="KW-1185">Reference proteome</keyword>
<dbReference type="Proteomes" id="UP000188320">
    <property type="component" value="Unassembled WGS sequence"/>
</dbReference>
<protein>
    <submittedName>
        <fullName evidence="2">Uncharacterized protein</fullName>
    </submittedName>
</protein>
<organism evidence="2 3">
    <name type="scientific">Zancudomyces culisetae</name>
    <name type="common">Gut fungus</name>
    <name type="synonym">Smittium culisetae</name>
    <dbReference type="NCBI Taxonomy" id="1213189"/>
    <lineage>
        <taxon>Eukaryota</taxon>
        <taxon>Fungi</taxon>
        <taxon>Fungi incertae sedis</taxon>
        <taxon>Zoopagomycota</taxon>
        <taxon>Kickxellomycotina</taxon>
        <taxon>Harpellomycetes</taxon>
        <taxon>Harpellales</taxon>
        <taxon>Legeriomycetaceae</taxon>
        <taxon>Zancudomyces</taxon>
    </lineage>
</organism>
<feature type="non-terminal residue" evidence="2">
    <location>
        <position position="108"/>
    </location>
</feature>
<dbReference type="AlphaFoldDB" id="A0A1R1PCJ8"/>
<feature type="compositionally biased region" description="Polar residues" evidence="1">
    <location>
        <begin position="99"/>
        <end position="108"/>
    </location>
</feature>
<gene>
    <name evidence="2" type="ORF">AX774_g7907</name>
</gene>
<dbReference type="EMBL" id="LSSK01001850">
    <property type="protein sequence ID" value="OMH78697.1"/>
    <property type="molecule type" value="Genomic_DNA"/>
</dbReference>
<reference evidence="3" key="1">
    <citation type="submission" date="2017-01" db="EMBL/GenBank/DDBJ databases">
        <authorList>
            <person name="Wang Y."/>
            <person name="White M."/>
            <person name="Kvist S."/>
            <person name="Moncalvo J.-M."/>
        </authorList>
    </citation>
    <scope>NUCLEOTIDE SEQUENCE [LARGE SCALE GENOMIC DNA]</scope>
    <source>
        <strain evidence="3">COL-18-3</strain>
    </source>
</reference>
<accession>A0A1R1PCJ8</accession>
<evidence type="ECO:0000256" key="1">
    <source>
        <dbReference type="SAM" id="MobiDB-lite"/>
    </source>
</evidence>
<evidence type="ECO:0000313" key="2">
    <source>
        <dbReference type="EMBL" id="OMH78697.1"/>
    </source>
</evidence>
<evidence type="ECO:0000313" key="3">
    <source>
        <dbReference type="Proteomes" id="UP000188320"/>
    </source>
</evidence>
<feature type="compositionally biased region" description="Basic and acidic residues" evidence="1">
    <location>
        <begin position="10"/>
        <end position="27"/>
    </location>
</feature>
<feature type="compositionally biased region" description="Basic and acidic residues" evidence="1">
    <location>
        <begin position="48"/>
        <end position="83"/>
    </location>
</feature>
<sequence>MDTASKYTKNNRENPDSRRTSRRDRSVSKSPVRGDASRKRTRTHSRSRSREREDSSKRARRSSRERYRESRSGRDRKRTERSYSPDIPGSTKENHMTKKNMNQRYYSQ</sequence>
<comment type="caution">
    <text evidence="2">The sequence shown here is derived from an EMBL/GenBank/DDBJ whole genome shotgun (WGS) entry which is preliminary data.</text>
</comment>